<dbReference type="InterPro" id="IPR043502">
    <property type="entry name" value="DNA/RNA_pol_sf"/>
</dbReference>
<dbReference type="RefSeq" id="XP_056843438.1">
    <property type="nucleotide sequence ID" value="XM_056987458.1"/>
</dbReference>
<evidence type="ECO:0000256" key="1">
    <source>
        <dbReference type="SAM" id="MobiDB-lite"/>
    </source>
</evidence>
<gene>
    <name evidence="4" type="primary">LOC130495882</name>
</gene>
<dbReference type="AlphaFoldDB" id="A0A9W3BW39"/>
<evidence type="ECO:0000313" key="3">
    <source>
        <dbReference type="Proteomes" id="UP000504610"/>
    </source>
</evidence>
<reference evidence="4" key="2">
    <citation type="submission" date="2025-08" db="UniProtKB">
        <authorList>
            <consortium name="RefSeq"/>
        </authorList>
    </citation>
    <scope>IDENTIFICATION</scope>
    <source>
        <tissue evidence="4">Leaf</tissue>
    </source>
</reference>
<dbReference type="Pfam" id="PF00078">
    <property type="entry name" value="RVT_1"/>
    <property type="match status" value="1"/>
</dbReference>
<dbReference type="InterPro" id="IPR044730">
    <property type="entry name" value="RNase_H-like_dom_plant"/>
</dbReference>
<dbReference type="OrthoDB" id="1110462at2759"/>
<dbReference type="CDD" id="cd06222">
    <property type="entry name" value="RNase_H_like"/>
    <property type="match status" value="1"/>
</dbReference>
<dbReference type="InterPro" id="IPR002156">
    <property type="entry name" value="RNaseH_domain"/>
</dbReference>
<reference evidence="3" key="1">
    <citation type="journal article" date="2019" name="Database">
        <title>The radish genome database (RadishGD): an integrated information resource for radish genomics.</title>
        <authorList>
            <person name="Yu H.J."/>
            <person name="Baek S."/>
            <person name="Lee Y.J."/>
            <person name="Cho A."/>
            <person name="Mun J.H."/>
        </authorList>
    </citation>
    <scope>NUCLEOTIDE SEQUENCE [LARGE SCALE GENOMIC DNA]</scope>
    <source>
        <strain evidence="3">cv. WK10039</strain>
    </source>
</reference>
<dbReference type="Gene3D" id="3.30.420.10">
    <property type="entry name" value="Ribonuclease H-like superfamily/Ribonuclease H"/>
    <property type="match status" value="1"/>
</dbReference>
<dbReference type="KEGG" id="rsz:130495882"/>
<keyword evidence="3" id="KW-1185">Reference proteome</keyword>
<dbReference type="PROSITE" id="PS50878">
    <property type="entry name" value="RT_POL"/>
    <property type="match status" value="1"/>
</dbReference>
<dbReference type="GO" id="GO:0003676">
    <property type="term" value="F:nucleic acid binding"/>
    <property type="evidence" value="ECO:0007669"/>
    <property type="project" value="InterPro"/>
</dbReference>
<dbReference type="SUPFAM" id="SSF53098">
    <property type="entry name" value="Ribonuclease H-like"/>
    <property type="match status" value="1"/>
</dbReference>
<feature type="compositionally biased region" description="Pro residues" evidence="1">
    <location>
        <begin position="931"/>
        <end position="942"/>
    </location>
</feature>
<dbReference type="Pfam" id="PF13966">
    <property type="entry name" value="zf-RVT"/>
    <property type="match status" value="1"/>
</dbReference>
<dbReference type="GO" id="GO:0004523">
    <property type="term" value="F:RNA-DNA hybrid ribonuclease activity"/>
    <property type="evidence" value="ECO:0007669"/>
    <property type="project" value="InterPro"/>
</dbReference>
<proteinExistence type="predicted"/>
<dbReference type="InterPro" id="IPR012337">
    <property type="entry name" value="RNaseH-like_sf"/>
</dbReference>
<evidence type="ECO:0000259" key="2">
    <source>
        <dbReference type="PROSITE" id="PS50878"/>
    </source>
</evidence>
<evidence type="ECO:0000313" key="4">
    <source>
        <dbReference type="RefSeq" id="XP_056843438.1"/>
    </source>
</evidence>
<dbReference type="InterPro" id="IPR026960">
    <property type="entry name" value="RVT-Znf"/>
</dbReference>
<dbReference type="Pfam" id="PF13456">
    <property type="entry name" value="RVT_3"/>
    <property type="match status" value="1"/>
</dbReference>
<dbReference type="PANTHER" id="PTHR33116:SF86">
    <property type="entry name" value="REVERSE TRANSCRIPTASE DOMAIN-CONTAINING PROTEIN"/>
    <property type="match status" value="1"/>
</dbReference>
<organism evidence="3 4">
    <name type="scientific">Raphanus sativus</name>
    <name type="common">Radish</name>
    <name type="synonym">Raphanus raphanistrum var. sativus</name>
    <dbReference type="NCBI Taxonomy" id="3726"/>
    <lineage>
        <taxon>Eukaryota</taxon>
        <taxon>Viridiplantae</taxon>
        <taxon>Streptophyta</taxon>
        <taxon>Embryophyta</taxon>
        <taxon>Tracheophyta</taxon>
        <taxon>Spermatophyta</taxon>
        <taxon>Magnoliopsida</taxon>
        <taxon>eudicotyledons</taxon>
        <taxon>Gunneridae</taxon>
        <taxon>Pentapetalae</taxon>
        <taxon>rosids</taxon>
        <taxon>malvids</taxon>
        <taxon>Brassicales</taxon>
        <taxon>Brassicaceae</taxon>
        <taxon>Brassiceae</taxon>
        <taxon>Raphanus</taxon>
    </lineage>
</organism>
<name>A0A9W3BW39_RAPSA</name>
<accession>A0A9W3BW39</accession>
<dbReference type="CDD" id="cd01650">
    <property type="entry name" value="RT_nLTR_like"/>
    <property type="match status" value="1"/>
</dbReference>
<dbReference type="PANTHER" id="PTHR33116">
    <property type="entry name" value="REVERSE TRANSCRIPTASE ZINC-BINDING DOMAIN-CONTAINING PROTEIN-RELATED-RELATED"/>
    <property type="match status" value="1"/>
</dbReference>
<feature type="domain" description="Reverse transcriptase" evidence="2">
    <location>
        <begin position="216"/>
        <end position="498"/>
    </location>
</feature>
<protein>
    <submittedName>
        <fullName evidence="4">Uncharacterized protein LOC130495882</fullName>
    </submittedName>
</protein>
<dbReference type="InterPro" id="IPR000477">
    <property type="entry name" value="RT_dom"/>
</dbReference>
<dbReference type="Proteomes" id="UP000504610">
    <property type="component" value="Chromosome 6"/>
</dbReference>
<dbReference type="GeneID" id="130495882"/>
<sequence>MEGNAFVPTWKKQNMSQNEQVVRKFEEVVARDNIKSSEVIKEAQLILETALSAPVPDTELISATTLKLEKAYIEEEAYWKQRSRILWLQCGDRNSGFFHAITRGRRQINNFSILEDDEGKVFDTEEGIVATISNYFRHNFTSSGAECLDTVNEALNPCITQEDNDRLIAIPDRTEVYDAVFAIHADKAPGPDGFSAGFYHSFWNTVGEDVYQDIREFFETGYLHPRQNETHVRLIAKISGPRKVADFRPIALCSTHYKIIAKILTKRLQPLLPRIISPHQSAFVPKRAIGDNVLITHEILHFLRTSKAKVRCSMAIKTDMSKAYDRIEWSFLEAVLRRLGFHDRWISWIMVCVTSVSYSFLINGAPQGKVMPSRGIRQGDPLSPYLFILCTEVLSGLCSNAQVSGILPGVKVARNCPPINHLLFADDTMFFTRTDQESCNNFLAILAKYERASGQCINPTKSSITFSSKTPLPAKNRVKSSLSIEKEGGIGKYLGLPEHFGRRKRDIFNSILDRIRQKILGWSTRFLSGAGKEVLLKSVLTAIPAYAMSCFMLPTSLCKQIQSLLTRFWWDSKPEVRKMCWVAWSKLTLPKNLGGMGFRDIKCFNQALLGKIAWRLIREPNSLLAQTLLGKYCHAEPILNGPCTSNASHGWRGILWGCELLKLGLGWSVGNGSQIQVWADPWLSPTAPVAPIGPPPSPASQLLKVSDLIDRNTKDWDLNAIRQHLPLYEDRILEIILSSLNKPDELSWLPETSGCYTSRSGYALARKAQLNEVTVQYPWRKCIWNLHTSPKIKNFLWRTTNGALPVGSTLLIRGLQAEAKCKRCGELETPLHLFLTCPFAAQVWDLVPALHKPVAGTIASMRELLSNNSRMVNLPPTGLGLSPLFPWIYWLLWKNRNRLVFEGKSFTAVELVTKALKEARSWEEATAADKVPPPTYPPRPRFPAPQTSTAFNCFTDGAWDPISGNSGQGWVFVDPSGVEVRHHFSNRLHVAAPIVAEALAVKAALLDAVTHDFTQLNLFSDSKSLVNLLNSSSSTVLLNSLLFDIRALSCRFDSISFSFIPRLNNASADSLAKIALSRVVSPPFGA</sequence>
<feature type="region of interest" description="Disordered" evidence="1">
    <location>
        <begin position="923"/>
        <end position="942"/>
    </location>
</feature>
<dbReference type="SUPFAM" id="SSF56672">
    <property type="entry name" value="DNA/RNA polymerases"/>
    <property type="match status" value="1"/>
</dbReference>
<dbReference type="InterPro" id="IPR036397">
    <property type="entry name" value="RNaseH_sf"/>
</dbReference>